<name>A0A5B7EJ67_PORTR</name>
<accession>A0A5B7EJ67</accession>
<evidence type="ECO:0000313" key="1">
    <source>
        <dbReference type="EMBL" id="MPC33246.1"/>
    </source>
</evidence>
<dbReference type="EMBL" id="VSRR010002790">
    <property type="protein sequence ID" value="MPC33246.1"/>
    <property type="molecule type" value="Genomic_DNA"/>
</dbReference>
<comment type="caution">
    <text evidence="1">The sequence shown here is derived from an EMBL/GenBank/DDBJ whole genome shotgun (WGS) entry which is preliminary data.</text>
</comment>
<dbReference type="AlphaFoldDB" id="A0A5B7EJ67"/>
<sequence>MSIKDTKDMAANAVIVEGGVCECVCLGCLSSSGHSCRGSHAAFLGCRQEMSILQALNDKHVLDGLTRSSQLCGTFSNTYFVPHMQAHTKQSILSASQPAVPPSLLSCSVLLTFLPLISVFAEAVIQVFLVAVDGGVGPSQAVPGAILESSWFGEVRVSWEL</sequence>
<proteinExistence type="predicted"/>
<organism evidence="1 2">
    <name type="scientific">Portunus trituberculatus</name>
    <name type="common">Swimming crab</name>
    <name type="synonym">Neptunus trituberculatus</name>
    <dbReference type="NCBI Taxonomy" id="210409"/>
    <lineage>
        <taxon>Eukaryota</taxon>
        <taxon>Metazoa</taxon>
        <taxon>Ecdysozoa</taxon>
        <taxon>Arthropoda</taxon>
        <taxon>Crustacea</taxon>
        <taxon>Multicrustacea</taxon>
        <taxon>Malacostraca</taxon>
        <taxon>Eumalacostraca</taxon>
        <taxon>Eucarida</taxon>
        <taxon>Decapoda</taxon>
        <taxon>Pleocyemata</taxon>
        <taxon>Brachyura</taxon>
        <taxon>Eubrachyura</taxon>
        <taxon>Portunoidea</taxon>
        <taxon>Portunidae</taxon>
        <taxon>Portuninae</taxon>
        <taxon>Portunus</taxon>
    </lineage>
</organism>
<protein>
    <submittedName>
        <fullName evidence="1">Uncharacterized protein</fullName>
    </submittedName>
</protein>
<gene>
    <name evidence="1" type="ORF">E2C01_026589</name>
</gene>
<reference evidence="1 2" key="1">
    <citation type="submission" date="2019-05" db="EMBL/GenBank/DDBJ databases">
        <title>Another draft genome of Portunus trituberculatus and its Hox gene families provides insights of decapod evolution.</title>
        <authorList>
            <person name="Jeong J.-H."/>
            <person name="Song I."/>
            <person name="Kim S."/>
            <person name="Choi T."/>
            <person name="Kim D."/>
            <person name="Ryu S."/>
            <person name="Kim W."/>
        </authorList>
    </citation>
    <scope>NUCLEOTIDE SEQUENCE [LARGE SCALE GENOMIC DNA]</scope>
    <source>
        <tissue evidence="1">Muscle</tissue>
    </source>
</reference>
<keyword evidence="2" id="KW-1185">Reference proteome</keyword>
<evidence type="ECO:0000313" key="2">
    <source>
        <dbReference type="Proteomes" id="UP000324222"/>
    </source>
</evidence>
<dbReference type="Proteomes" id="UP000324222">
    <property type="component" value="Unassembled WGS sequence"/>
</dbReference>